<dbReference type="EMBL" id="UOFS01000036">
    <property type="protein sequence ID" value="VAW98075.1"/>
    <property type="molecule type" value="Genomic_DNA"/>
</dbReference>
<feature type="transmembrane region" description="Helical" evidence="1">
    <location>
        <begin position="881"/>
        <end position="900"/>
    </location>
</feature>
<evidence type="ECO:0000313" key="2">
    <source>
        <dbReference type="EMBL" id="VAW98075.1"/>
    </source>
</evidence>
<dbReference type="AlphaFoldDB" id="A0A3B0ZWU6"/>
<proteinExistence type="predicted"/>
<sequence length="1077" mass="118605">MAESTAETLYDYISEESGNAQATANAQNKVANHREFKIGASDGDQQLYLSFVDDASGQYNIPLGQVSSHEKNNSSDSDNILVPIIPAIYATHDLDPVKATVPGENGFIYIYKGDYLWRELEVQKNGKYKDVNLRIHQGKDCRAATTEMDSRIVVPYKIGGDEANISICYSEIQWSWARINVMGGMDPDDFRINQLNPPLLADAYKISKAKAKENRAARMQEVDLSGYYSGFPSKPANGKKAKLENSNDVSAEHYLLKNHADSSIPVVYLHDAIGIANYNVRRLNGVKLEFSKFIHRAADHPHYKSAAMAYKVFFDTKLYETNFPTCSEHRHKFRDQSDSADLLRECKDNIDENYIKETLKVAARKDLRKAIRDLKIIHVEFLDGKLAGKNIVDSNPDFVSVNETLKDYAELEAPGYGLLWSTFVELINILPFDPSILDKGLDLVTEHDQVPRNKDLGHLYLKSLLDSSHPLHAMLFPAKTQVDEYSEKYKVDLAEIDPVDGSGKFRPIAFAKVFEASKKSSAVKTSEDSLKLFQKIIGDLTMLSVNQIYDHSKTQTITINPLIRLSIALNDPDLSGMHLKTKGADVSEFLILDGSFNTLEKLKRSERRSEFEKAVNNPGDKRVNVIDPVTKKPFASTDITQIANNKGVPIDFNNDSWSEIFRKTDSSGVARANAEVVVVPRSSSLAAKMSLAATHAKSKSASLSSIIDFTNTKLPVLMLVFELVNLRAAISNLKKAKTKEEISKSVSKIILAVSALPFAVIEASTKLVGDAKTVSGLAKILGKVSSTKTSTKFAEKLIIAKQGTMLGVKGSFSGLSRVSVGFAGAGAIMSGWDMIDAFLSEDNDAAVAYGVQMVAGVGLALTTIGAASSAGLGFLFVLGPWGWAFLAAVIIAGVFAAMFTDSDLEKWAKHGPFAIADDRLTHDYIGKSGHDTHEALLALLMPPQIQIIEDKDKQLVYVDVHASGFEPGKSTLTIHARFTQGDFINGAGPIFERTQQELKIVSWTPIVDDKNPSITHGLRYIYKRPNKAISTKIYARVQHITKDKFIIPTKPGVSTTKVADPKFIDETINGWSYANPL</sequence>
<keyword evidence="1" id="KW-1133">Transmembrane helix</keyword>
<reference evidence="2" key="1">
    <citation type="submission" date="2018-06" db="EMBL/GenBank/DDBJ databases">
        <authorList>
            <person name="Zhirakovskaya E."/>
        </authorList>
    </citation>
    <scope>NUCLEOTIDE SEQUENCE</scope>
</reference>
<feature type="non-terminal residue" evidence="2">
    <location>
        <position position="1077"/>
    </location>
</feature>
<feature type="transmembrane region" description="Helical" evidence="1">
    <location>
        <begin position="847"/>
        <end position="875"/>
    </location>
</feature>
<feature type="transmembrane region" description="Helical" evidence="1">
    <location>
        <begin position="815"/>
        <end position="835"/>
    </location>
</feature>
<accession>A0A3B0ZWU6</accession>
<protein>
    <submittedName>
        <fullName evidence="2">Uncharacterized protein</fullName>
    </submittedName>
</protein>
<evidence type="ECO:0000256" key="1">
    <source>
        <dbReference type="SAM" id="Phobius"/>
    </source>
</evidence>
<keyword evidence="1" id="KW-0812">Transmembrane</keyword>
<name>A0A3B0ZWU6_9ZZZZ</name>
<gene>
    <name evidence="2" type="ORF">MNBD_GAMMA22-1164</name>
</gene>
<organism evidence="2">
    <name type="scientific">hydrothermal vent metagenome</name>
    <dbReference type="NCBI Taxonomy" id="652676"/>
    <lineage>
        <taxon>unclassified sequences</taxon>
        <taxon>metagenomes</taxon>
        <taxon>ecological metagenomes</taxon>
    </lineage>
</organism>
<dbReference type="CDD" id="cd20705">
    <property type="entry name" value="MIX_I"/>
    <property type="match status" value="1"/>
</dbReference>
<keyword evidence="1" id="KW-0472">Membrane</keyword>